<gene>
    <name evidence="4" type="ORF">GCM10008025_30630</name>
</gene>
<proteinExistence type="predicted"/>
<dbReference type="Pfam" id="PF00583">
    <property type="entry name" value="Acetyltransf_1"/>
    <property type="match status" value="1"/>
</dbReference>
<keyword evidence="2" id="KW-0012">Acyltransferase</keyword>
<dbReference type="EMBL" id="BMEY01000018">
    <property type="protein sequence ID" value="GGA85496.1"/>
    <property type="molecule type" value="Genomic_DNA"/>
</dbReference>
<dbReference type="AlphaFoldDB" id="A0A916S7M0"/>
<keyword evidence="1" id="KW-0808">Transferase</keyword>
<evidence type="ECO:0000256" key="1">
    <source>
        <dbReference type="ARBA" id="ARBA00022679"/>
    </source>
</evidence>
<keyword evidence="5" id="KW-1185">Reference proteome</keyword>
<reference evidence="4" key="1">
    <citation type="journal article" date="2014" name="Int. J. Syst. Evol. Microbiol.">
        <title>Complete genome sequence of Corynebacterium casei LMG S-19264T (=DSM 44701T), isolated from a smear-ripened cheese.</title>
        <authorList>
            <consortium name="US DOE Joint Genome Institute (JGI-PGF)"/>
            <person name="Walter F."/>
            <person name="Albersmeier A."/>
            <person name="Kalinowski J."/>
            <person name="Ruckert C."/>
        </authorList>
    </citation>
    <scope>NUCLEOTIDE SEQUENCE</scope>
    <source>
        <strain evidence="4">CGMCC 1.12408</strain>
    </source>
</reference>
<name>A0A916S7M0_9BACI</name>
<evidence type="ECO:0000313" key="4">
    <source>
        <dbReference type="EMBL" id="GGA85496.1"/>
    </source>
</evidence>
<sequence length="141" mass="15894">MSIHVRLATEKDAEQLSRLNQLFNGGEAVSPEKIKESMKNSNELIVVAIVDEKIMGFSCAQVFSSFCYDELQGEITEMYVHEGVRRQGLASLMINLLEEKLAECNAKHVKILTGKQNKAAIKTYTKNGYQLEEDVLLEKKL</sequence>
<dbReference type="Proteomes" id="UP000613512">
    <property type="component" value="Unassembled WGS sequence"/>
</dbReference>
<evidence type="ECO:0000259" key="3">
    <source>
        <dbReference type="PROSITE" id="PS51186"/>
    </source>
</evidence>
<dbReference type="GO" id="GO:0016747">
    <property type="term" value="F:acyltransferase activity, transferring groups other than amino-acyl groups"/>
    <property type="evidence" value="ECO:0007669"/>
    <property type="project" value="InterPro"/>
</dbReference>
<comment type="caution">
    <text evidence="4">The sequence shown here is derived from an EMBL/GenBank/DDBJ whole genome shotgun (WGS) entry which is preliminary data.</text>
</comment>
<evidence type="ECO:0000313" key="5">
    <source>
        <dbReference type="Proteomes" id="UP000613512"/>
    </source>
</evidence>
<evidence type="ECO:0000256" key="2">
    <source>
        <dbReference type="ARBA" id="ARBA00023315"/>
    </source>
</evidence>
<dbReference type="InterPro" id="IPR016181">
    <property type="entry name" value="Acyl_CoA_acyltransferase"/>
</dbReference>
<dbReference type="Gene3D" id="3.40.630.30">
    <property type="match status" value="1"/>
</dbReference>
<dbReference type="InterPro" id="IPR000182">
    <property type="entry name" value="GNAT_dom"/>
</dbReference>
<dbReference type="PROSITE" id="PS51186">
    <property type="entry name" value="GNAT"/>
    <property type="match status" value="1"/>
</dbReference>
<accession>A0A916S7M0</accession>
<organism evidence="4 5">
    <name type="scientific">Ornithinibacillus halotolerans</name>
    <dbReference type="NCBI Taxonomy" id="1274357"/>
    <lineage>
        <taxon>Bacteria</taxon>
        <taxon>Bacillati</taxon>
        <taxon>Bacillota</taxon>
        <taxon>Bacilli</taxon>
        <taxon>Bacillales</taxon>
        <taxon>Bacillaceae</taxon>
        <taxon>Ornithinibacillus</taxon>
    </lineage>
</organism>
<dbReference type="RefSeq" id="WP_188385553.1">
    <property type="nucleotide sequence ID" value="NZ_BMEY01000018.1"/>
</dbReference>
<dbReference type="CDD" id="cd04301">
    <property type="entry name" value="NAT_SF"/>
    <property type="match status" value="1"/>
</dbReference>
<feature type="domain" description="N-acetyltransferase" evidence="3">
    <location>
        <begin position="3"/>
        <end position="141"/>
    </location>
</feature>
<protein>
    <recommendedName>
        <fullName evidence="3">N-acetyltransferase domain-containing protein</fullName>
    </recommendedName>
</protein>
<reference evidence="4" key="2">
    <citation type="submission" date="2020-09" db="EMBL/GenBank/DDBJ databases">
        <authorList>
            <person name="Sun Q."/>
            <person name="Zhou Y."/>
        </authorList>
    </citation>
    <scope>NUCLEOTIDE SEQUENCE</scope>
    <source>
        <strain evidence="4">CGMCC 1.12408</strain>
    </source>
</reference>
<dbReference type="InterPro" id="IPR050832">
    <property type="entry name" value="Bact_Acetyltransf"/>
</dbReference>
<dbReference type="PANTHER" id="PTHR43877">
    <property type="entry name" value="AMINOALKYLPHOSPHONATE N-ACETYLTRANSFERASE-RELATED-RELATED"/>
    <property type="match status" value="1"/>
</dbReference>
<dbReference type="SUPFAM" id="SSF55729">
    <property type="entry name" value="Acyl-CoA N-acyltransferases (Nat)"/>
    <property type="match status" value="1"/>
</dbReference>